<dbReference type="InterPro" id="IPR016181">
    <property type="entry name" value="Acyl_CoA_acyltransferase"/>
</dbReference>
<reference evidence="4 5" key="1">
    <citation type="journal article" date="2024" name="Pathogens">
        <title>Staphylococcus hsinchuensis sp. nov., Isolated from Soymilk.</title>
        <authorList>
            <person name="Wang Y.T."/>
            <person name="Lin Y.C."/>
            <person name="Hsieh Y.H."/>
            <person name="Lin Y.T."/>
            <person name="Hamada M."/>
            <person name="Chen C.C."/>
            <person name="Liou J.S."/>
            <person name="Lee A.Y."/>
            <person name="Zhang W.L."/>
            <person name="Chen Y.T."/>
            <person name="Huang C.H."/>
        </authorList>
    </citation>
    <scope>NUCLEOTIDE SEQUENCE [LARGE SCALE GENOMIC DNA]</scope>
    <source>
        <strain evidence="4 5">H164</strain>
    </source>
</reference>
<evidence type="ECO:0000256" key="1">
    <source>
        <dbReference type="ARBA" id="ARBA00022679"/>
    </source>
</evidence>
<dbReference type="InterPro" id="IPR000182">
    <property type="entry name" value="GNAT_dom"/>
</dbReference>
<dbReference type="Gene3D" id="3.40.630.30">
    <property type="match status" value="1"/>
</dbReference>
<dbReference type="Pfam" id="PF00583">
    <property type="entry name" value="Acetyltransf_1"/>
    <property type="match status" value="1"/>
</dbReference>
<accession>A0ABZ3EG35</accession>
<sequence>MNLDEGDLNEYHVSMLATLESYRGNGLGQKLLTYAEQLALNKNFTHISLTVDVEKVPAQRLYKKQGYQFIGETGQGDYQYYKMRKSLKLLYLK</sequence>
<feature type="domain" description="N-acetyltransferase" evidence="3">
    <location>
        <begin position="1"/>
        <end position="88"/>
    </location>
</feature>
<dbReference type="PANTHER" id="PTHR43420">
    <property type="entry name" value="ACETYLTRANSFERASE"/>
    <property type="match status" value="1"/>
</dbReference>
<name>A0ABZ3EG35_9STAP</name>
<keyword evidence="2" id="KW-0012">Acyltransferase</keyword>
<gene>
    <name evidence="4" type="ORF">QQM35_02760</name>
</gene>
<dbReference type="InterPro" id="IPR050680">
    <property type="entry name" value="YpeA/RimI_acetyltransf"/>
</dbReference>
<organism evidence="4 5">
    <name type="scientific">Staphylococcus hsinchuensis</name>
    <dbReference type="NCBI Taxonomy" id="3051183"/>
    <lineage>
        <taxon>Bacteria</taxon>
        <taxon>Bacillati</taxon>
        <taxon>Bacillota</taxon>
        <taxon>Bacilli</taxon>
        <taxon>Bacillales</taxon>
        <taxon>Staphylococcaceae</taxon>
        <taxon>Staphylococcus</taxon>
    </lineage>
</organism>
<dbReference type="EMBL" id="CP128355">
    <property type="protein sequence ID" value="XAF71543.1"/>
    <property type="molecule type" value="Genomic_DNA"/>
</dbReference>
<dbReference type="RefSeq" id="WP_285813507.1">
    <property type="nucleotide sequence ID" value="NZ_CP128355.1"/>
</dbReference>
<protein>
    <submittedName>
        <fullName evidence="4">GNAT family N-acetyltransferase</fullName>
    </submittedName>
</protein>
<keyword evidence="1" id="KW-0808">Transferase</keyword>
<keyword evidence="5" id="KW-1185">Reference proteome</keyword>
<evidence type="ECO:0000313" key="4">
    <source>
        <dbReference type="EMBL" id="XAF71543.1"/>
    </source>
</evidence>
<dbReference type="Proteomes" id="UP001436297">
    <property type="component" value="Chromosome"/>
</dbReference>
<dbReference type="SUPFAM" id="SSF55729">
    <property type="entry name" value="Acyl-CoA N-acyltransferases (Nat)"/>
    <property type="match status" value="1"/>
</dbReference>
<proteinExistence type="predicted"/>
<evidence type="ECO:0000259" key="3">
    <source>
        <dbReference type="PROSITE" id="PS51186"/>
    </source>
</evidence>
<evidence type="ECO:0000256" key="2">
    <source>
        <dbReference type="ARBA" id="ARBA00023315"/>
    </source>
</evidence>
<dbReference type="CDD" id="cd04301">
    <property type="entry name" value="NAT_SF"/>
    <property type="match status" value="1"/>
</dbReference>
<dbReference type="PROSITE" id="PS51186">
    <property type="entry name" value="GNAT"/>
    <property type="match status" value="1"/>
</dbReference>
<evidence type="ECO:0000313" key="5">
    <source>
        <dbReference type="Proteomes" id="UP001436297"/>
    </source>
</evidence>